<evidence type="ECO:0000313" key="2">
    <source>
        <dbReference type="Proteomes" id="UP001430953"/>
    </source>
</evidence>
<dbReference type="Proteomes" id="UP001430953">
    <property type="component" value="Unassembled WGS sequence"/>
</dbReference>
<organism evidence="1 2">
    <name type="scientific">Cardiocondyla obscurior</name>
    <dbReference type="NCBI Taxonomy" id="286306"/>
    <lineage>
        <taxon>Eukaryota</taxon>
        <taxon>Metazoa</taxon>
        <taxon>Ecdysozoa</taxon>
        <taxon>Arthropoda</taxon>
        <taxon>Hexapoda</taxon>
        <taxon>Insecta</taxon>
        <taxon>Pterygota</taxon>
        <taxon>Neoptera</taxon>
        <taxon>Endopterygota</taxon>
        <taxon>Hymenoptera</taxon>
        <taxon>Apocrita</taxon>
        <taxon>Aculeata</taxon>
        <taxon>Formicoidea</taxon>
        <taxon>Formicidae</taxon>
        <taxon>Myrmicinae</taxon>
        <taxon>Cardiocondyla</taxon>
    </lineage>
</organism>
<dbReference type="EMBL" id="JADYXP020000004">
    <property type="protein sequence ID" value="KAL0127316.1"/>
    <property type="molecule type" value="Genomic_DNA"/>
</dbReference>
<gene>
    <name evidence="1" type="ORF">PUN28_005540</name>
</gene>
<protein>
    <submittedName>
        <fullName evidence="1">Uncharacterized protein</fullName>
    </submittedName>
</protein>
<keyword evidence="2" id="KW-1185">Reference proteome</keyword>
<name>A0AAW2GJC3_9HYME</name>
<reference evidence="1 2" key="1">
    <citation type="submission" date="2023-03" db="EMBL/GenBank/DDBJ databases">
        <title>High recombination rates correlate with genetic variation in Cardiocondyla obscurior ants.</title>
        <authorList>
            <person name="Errbii M."/>
        </authorList>
    </citation>
    <scope>NUCLEOTIDE SEQUENCE [LARGE SCALE GENOMIC DNA]</scope>
    <source>
        <strain evidence="1">Alpha-2009</strain>
        <tissue evidence="1">Whole body</tissue>
    </source>
</reference>
<comment type="caution">
    <text evidence="1">The sequence shown here is derived from an EMBL/GenBank/DDBJ whole genome shotgun (WGS) entry which is preliminary data.</text>
</comment>
<dbReference type="AlphaFoldDB" id="A0AAW2GJC3"/>
<evidence type="ECO:0000313" key="1">
    <source>
        <dbReference type="EMBL" id="KAL0127316.1"/>
    </source>
</evidence>
<accession>A0AAW2GJC3</accession>
<proteinExistence type="predicted"/>
<sequence length="76" mass="8891">MLGWSVALLRVSTPGSPTFLSHHRRRPAALFRSFHHPFDREVDPPPSVGRFYPRTLPLPKFQIKFKYEVDLPCIIY</sequence>